<feature type="domain" description="ABC transmembrane type-1" evidence="10">
    <location>
        <begin position="61"/>
        <end position="353"/>
    </location>
</feature>
<gene>
    <name evidence="11" type="ORF">ACFQGD_29330</name>
</gene>
<dbReference type="PANTHER" id="PTHR24221">
    <property type="entry name" value="ATP-BINDING CASSETTE SUB-FAMILY B"/>
    <property type="match status" value="1"/>
</dbReference>
<protein>
    <submittedName>
        <fullName evidence="11">ABC transporter ATP-binding protein</fullName>
    </submittedName>
</protein>
<evidence type="ECO:0000256" key="3">
    <source>
        <dbReference type="ARBA" id="ARBA00022741"/>
    </source>
</evidence>
<dbReference type="InterPro" id="IPR003439">
    <property type="entry name" value="ABC_transporter-like_ATP-bd"/>
</dbReference>
<proteinExistence type="predicted"/>
<organism evidence="11 12">
    <name type="scientific">Haloechinothrix salitolerans</name>
    <dbReference type="NCBI Taxonomy" id="926830"/>
    <lineage>
        <taxon>Bacteria</taxon>
        <taxon>Bacillati</taxon>
        <taxon>Actinomycetota</taxon>
        <taxon>Actinomycetes</taxon>
        <taxon>Pseudonocardiales</taxon>
        <taxon>Pseudonocardiaceae</taxon>
        <taxon>Haloechinothrix</taxon>
    </lineage>
</organism>
<keyword evidence="4 11" id="KW-0067">ATP-binding</keyword>
<dbReference type="InterPro" id="IPR011527">
    <property type="entry name" value="ABC1_TM_dom"/>
</dbReference>
<keyword evidence="5 8" id="KW-1133">Transmembrane helix</keyword>
<dbReference type="PROSITE" id="PS50929">
    <property type="entry name" value="ABC_TM1F"/>
    <property type="match status" value="1"/>
</dbReference>
<evidence type="ECO:0000256" key="2">
    <source>
        <dbReference type="ARBA" id="ARBA00022692"/>
    </source>
</evidence>
<dbReference type="PANTHER" id="PTHR24221:SF654">
    <property type="entry name" value="ATP-BINDING CASSETTE SUB-FAMILY B MEMBER 6"/>
    <property type="match status" value="1"/>
</dbReference>
<evidence type="ECO:0000256" key="4">
    <source>
        <dbReference type="ARBA" id="ARBA00022840"/>
    </source>
</evidence>
<evidence type="ECO:0000256" key="7">
    <source>
        <dbReference type="SAM" id="MobiDB-lite"/>
    </source>
</evidence>
<feature type="transmembrane region" description="Helical" evidence="8">
    <location>
        <begin position="105"/>
        <end position="123"/>
    </location>
</feature>
<dbReference type="CDD" id="cd18546">
    <property type="entry name" value="ABC_6TM_Rv0194_D2_like"/>
    <property type="match status" value="1"/>
</dbReference>
<feature type="transmembrane region" description="Helical" evidence="8">
    <location>
        <begin position="185"/>
        <end position="204"/>
    </location>
</feature>
<dbReference type="Pfam" id="PF00664">
    <property type="entry name" value="ABC_membrane"/>
    <property type="match status" value="1"/>
</dbReference>
<keyword evidence="3" id="KW-0547">Nucleotide-binding</keyword>
<dbReference type="InterPro" id="IPR027417">
    <property type="entry name" value="P-loop_NTPase"/>
</dbReference>
<keyword evidence="6 8" id="KW-0472">Membrane</keyword>
<feature type="transmembrane region" description="Helical" evidence="8">
    <location>
        <begin position="58"/>
        <end position="85"/>
    </location>
</feature>
<dbReference type="Gene3D" id="1.20.1560.10">
    <property type="entry name" value="ABC transporter type 1, transmembrane domain"/>
    <property type="match status" value="1"/>
</dbReference>
<dbReference type="RefSeq" id="WP_345404335.1">
    <property type="nucleotide sequence ID" value="NZ_BAABLA010000117.1"/>
</dbReference>
<keyword evidence="2 8" id="KW-0812">Transmembrane</keyword>
<dbReference type="SMART" id="SM00382">
    <property type="entry name" value="AAA"/>
    <property type="match status" value="1"/>
</dbReference>
<evidence type="ECO:0000313" key="12">
    <source>
        <dbReference type="Proteomes" id="UP001596337"/>
    </source>
</evidence>
<dbReference type="SUPFAM" id="SSF90123">
    <property type="entry name" value="ABC transporter transmembrane region"/>
    <property type="match status" value="1"/>
</dbReference>
<dbReference type="InterPro" id="IPR036640">
    <property type="entry name" value="ABC1_TM_sf"/>
</dbReference>
<feature type="transmembrane region" description="Helical" evidence="8">
    <location>
        <begin position="300"/>
        <end position="318"/>
    </location>
</feature>
<evidence type="ECO:0000256" key="5">
    <source>
        <dbReference type="ARBA" id="ARBA00022989"/>
    </source>
</evidence>
<evidence type="ECO:0000259" key="10">
    <source>
        <dbReference type="PROSITE" id="PS50929"/>
    </source>
</evidence>
<feature type="domain" description="ABC transporter" evidence="9">
    <location>
        <begin position="387"/>
        <end position="621"/>
    </location>
</feature>
<keyword evidence="12" id="KW-1185">Reference proteome</keyword>
<dbReference type="InterPro" id="IPR017871">
    <property type="entry name" value="ABC_transporter-like_CS"/>
</dbReference>
<dbReference type="Gene3D" id="3.40.50.300">
    <property type="entry name" value="P-loop containing nucleotide triphosphate hydrolases"/>
    <property type="match status" value="1"/>
</dbReference>
<reference evidence="12" key="1">
    <citation type="journal article" date="2019" name="Int. J. Syst. Evol. Microbiol.">
        <title>The Global Catalogue of Microorganisms (GCM) 10K type strain sequencing project: providing services to taxonomists for standard genome sequencing and annotation.</title>
        <authorList>
            <consortium name="The Broad Institute Genomics Platform"/>
            <consortium name="The Broad Institute Genome Sequencing Center for Infectious Disease"/>
            <person name="Wu L."/>
            <person name="Ma J."/>
        </authorList>
    </citation>
    <scope>NUCLEOTIDE SEQUENCE [LARGE SCALE GENOMIC DNA]</scope>
    <source>
        <strain evidence="12">KCTC 32255</strain>
    </source>
</reference>
<evidence type="ECO:0000256" key="1">
    <source>
        <dbReference type="ARBA" id="ARBA00004651"/>
    </source>
</evidence>
<evidence type="ECO:0000313" key="11">
    <source>
        <dbReference type="EMBL" id="MFC6871232.1"/>
    </source>
</evidence>
<comment type="subcellular location">
    <subcellularLocation>
        <location evidence="1">Cell membrane</location>
        <topology evidence="1">Multi-pass membrane protein</topology>
    </subcellularLocation>
</comment>
<evidence type="ECO:0000256" key="8">
    <source>
        <dbReference type="SAM" id="Phobius"/>
    </source>
</evidence>
<evidence type="ECO:0000259" key="9">
    <source>
        <dbReference type="PROSITE" id="PS50893"/>
    </source>
</evidence>
<dbReference type="Pfam" id="PF00005">
    <property type="entry name" value="ABC_tran"/>
    <property type="match status" value="1"/>
</dbReference>
<dbReference type="EMBL" id="JBHSXX010000001">
    <property type="protein sequence ID" value="MFC6871232.1"/>
    <property type="molecule type" value="Genomic_DNA"/>
</dbReference>
<name>A0ABW2C9K6_9PSEU</name>
<comment type="caution">
    <text evidence="11">The sequence shown here is derived from an EMBL/GenBank/DDBJ whole genome shotgun (WGS) entry which is preliminary data.</text>
</comment>
<feature type="transmembrane region" description="Helical" evidence="8">
    <location>
        <begin position="210"/>
        <end position="228"/>
    </location>
</feature>
<dbReference type="SUPFAM" id="SSF52540">
    <property type="entry name" value="P-loop containing nucleoside triphosphate hydrolases"/>
    <property type="match status" value="1"/>
</dbReference>
<feature type="region of interest" description="Disordered" evidence="7">
    <location>
        <begin position="1"/>
        <end position="37"/>
    </location>
</feature>
<accession>A0ABW2C9K6</accession>
<dbReference type="PROSITE" id="PS00211">
    <property type="entry name" value="ABC_TRANSPORTER_1"/>
    <property type="match status" value="1"/>
</dbReference>
<dbReference type="InterPro" id="IPR039421">
    <property type="entry name" value="Type_1_exporter"/>
</dbReference>
<dbReference type="PROSITE" id="PS50893">
    <property type="entry name" value="ABC_TRANSPORTER_2"/>
    <property type="match status" value="1"/>
</dbReference>
<sequence length="624" mass="68792">MRRPSGSMSGDVPPELRDQLDGLLADEPEHPEPDVVFSRSDYDRRPLTLRRFLAPFKWALVGCVGLVIVETIAMRIGPLLTQLAIDHGMGLKDLGGGEVTGSRGVLVAICLTYLGFVVVAILVSRWRTLWTGIVGERLLYALRVRVFSHLQRLSQDFFSRQKKGTLISRMTNDIEHLQGLLHDGLAQLLVQALTLVVLGAQLFWFSAELALISFLVVIPVMVALTWWFRGVSQRGYLVVRDRMAEVLTHLSESLSGARVVAAHNRQQRNVADHVDVTRRYRHANYYTARIAAIYGPGSEAVGRLTVVVVLLLGGWMVLRGDMRVGELAGFLLAITTFFAPMQQMAQLYNAYQQGQAGITKLRQLLMTEVTVMEDPHAYPLPDIDGRVTLDRVSFGYDVDNPVLRNVSLEIPPGETLALVGPTGAGKSTIAKLVTRAYDPTSGRVLLDGHDLRDVRLDSLHQRMAVVPQEPFLFSMSLRDNIAFARPDAADVEVERTARAVGLGDFLDRSAAGIHAVVHERGASLSAGERQLVALARALLAAPRVLVLDEATSSLDLRTERQVERALDVVLTDRTAIIIAHRLSTAMRADRVAVVDDGRILEIGTHDELAAKGGRYAEMYATWDS</sequence>
<evidence type="ECO:0000256" key="6">
    <source>
        <dbReference type="ARBA" id="ARBA00023136"/>
    </source>
</evidence>
<dbReference type="GO" id="GO:0005524">
    <property type="term" value="F:ATP binding"/>
    <property type="evidence" value="ECO:0007669"/>
    <property type="project" value="UniProtKB-KW"/>
</dbReference>
<dbReference type="Proteomes" id="UP001596337">
    <property type="component" value="Unassembled WGS sequence"/>
</dbReference>
<dbReference type="InterPro" id="IPR003593">
    <property type="entry name" value="AAA+_ATPase"/>
</dbReference>